<dbReference type="GO" id="GO:0004735">
    <property type="term" value="F:pyrroline-5-carboxylate reductase activity"/>
    <property type="evidence" value="ECO:0007669"/>
    <property type="project" value="TreeGrafter"/>
</dbReference>
<dbReference type="PANTHER" id="PTHR11645">
    <property type="entry name" value="PYRROLINE-5-CARBOXYLATE REDUCTASE"/>
    <property type="match status" value="1"/>
</dbReference>
<feature type="domain" description="Pyrroline-5-carboxylate reductase catalytic N-terminal" evidence="3">
    <location>
        <begin position="6"/>
        <end position="101"/>
    </location>
</feature>
<feature type="non-terminal residue" evidence="4">
    <location>
        <position position="135"/>
    </location>
</feature>
<dbReference type="Pfam" id="PF03807">
    <property type="entry name" value="F420_oxidored"/>
    <property type="match status" value="1"/>
</dbReference>
<keyword evidence="2 4" id="KW-0560">Oxidoreductase</keyword>
<organism evidence="4">
    <name type="scientific">sediment metagenome</name>
    <dbReference type="NCBI Taxonomy" id="749907"/>
    <lineage>
        <taxon>unclassified sequences</taxon>
        <taxon>metagenomes</taxon>
        <taxon>ecological metagenomes</taxon>
    </lineage>
</organism>
<dbReference type="AlphaFoldDB" id="D9PLX1"/>
<dbReference type="SUPFAM" id="SSF51735">
    <property type="entry name" value="NAD(P)-binding Rossmann-fold domains"/>
    <property type="match status" value="1"/>
</dbReference>
<name>D9PLX1_9ZZZZ</name>
<dbReference type="InterPro" id="IPR028939">
    <property type="entry name" value="P5C_Rdtase_cat_N"/>
</dbReference>
<reference evidence="4" key="1">
    <citation type="submission" date="2010-07" db="EMBL/GenBank/DDBJ databases">
        <authorList>
            <consortium name="CONSOLIDER consortium CSD2007-00005"/>
            <person name="Guazzaroni M.-E."/>
            <person name="Richter M."/>
            <person name="Garcia-Salamanca A."/>
            <person name="Yarza P."/>
            <person name="Ferrer M."/>
        </authorList>
    </citation>
    <scope>NUCLEOTIDE SEQUENCE</scope>
</reference>
<dbReference type="GO" id="GO:0055129">
    <property type="term" value="P:L-proline biosynthetic process"/>
    <property type="evidence" value="ECO:0007669"/>
    <property type="project" value="TreeGrafter"/>
</dbReference>
<comment type="similarity">
    <text evidence="1">Belongs to the pyrroline-5-carboxylate reductase family.</text>
</comment>
<dbReference type="EMBL" id="ADZX01000775">
    <property type="protein sequence ID" value="EFK95447.1"/>
    <property type="molecule type" value="Genomic_DNA"/>
</dbReference>
<proteinExistence type="inferred from homology"/>
<dbReference type="Gene3D" id="3.40.50.720">
    <property type="entry name" value="NAD(P)-binding Rossmann-like Domain"/>
    <property type="match status" value="1"/>
</dbReference>
<dbReference type="PANTHER" id="PTHR11645:SF0">
    <property type="entry name" value="PYRROLINE-5-CARBOXYLATE REDUCTASE 3"/>
    <property type="match status" value="1"/>
</dbReference>
<protein>
    <submittedName>
        <fullName evidence="4">NADP oxidoreductase, coenzyme F420-dependent</fullName>
        <ecNumber evidence="4">1.-.-.-</ecNumber>
    </submittedName>
</protein>
<comment type="caution">
    <text evidence="4">The sequence shown here is derived from an EMBL/GenBank/DDBJ whole genome shotgun (WGS) entry which is preliminary data.</text>
</comment>
<evidence type="ECO:0000256" key="2">
    <source>
        <dbReference type="ARBA" id="ARBA00023002"/>
    </source>
</evidence>
<dbReference type="EC" id="1.-.-.-" evidence="4"/>
<gene>
    <name evidence="4" type="ORF">LDC_2547</name>
</gene>
<evidence type="ECO:0000256" key="1">
    <source>
        <dbReference type="ARBA" id="ARBA00005525"/>
    </source>
</evidence>
<evidence type="ECO:0000313" key="4">
    <source>
        <dbReference type="EMBL" id="EFK95447.1"/>
    </source>
</evidence>
<dbReference type="InterPro" id="IPR036291">
    <property type="entry name" value="NAD(P)-bd_dom_sf"/>
</dbReference>
<accession>D9PLX1</accession>
<sequence>MLKDKKIGILGTGNMGEALVAGLVLSNSTAPQNIICADVREGKLEAVKKKYGVITTADNIAAVKFSDILIYAVKPQIIASVLKQTAPHLDMSKLIISIAAGVPLAAIESCLHKDLRLMRVMPNIAVSVREGATAI</sequence>
<evidence type="ECO:0000259" key="3">
    <source>
        <dbReference type="Pfam" id="PF03807"/>
    </source>
</evidence>
<reference evidence="4" key="2">
    <citation type="journal article" date="2011" name="Microb. Ecol.">
        <title>Taxonomic and Functional Metagenomic Profiling of the Microbial Community in the Anoxic Sediment of a Sub-saline Shallow Lake (Laguna de Carrizo, Central Spain).</title>
        <authorList>
            <person name="Ferrer M."/>
            <person name="Guazzaroni M.E."/>
            <person name="Richter M."/>
            <person name="Garcia-Salamanca A."/>
            <person name="Yarza P."/>
            <person name="Suarez-Suarez A."/>
            <person name="Solano J."/>
            <person name="Alcaide M."/>
            <person name="van Dillewijn P."/>
            <person name="Molina-Henares M.A."/>
            <person name="Lopez-Cortes N."/>
            <person name="Al-Ramahi Y."/>
            <person name="Guerrero C."/>
            <person name="Acosta A."/>
            <person name="de Eugenio L.I."/>
            <person name="Martinez V."/>
            <person name="Marques S."/>
            <person name="Rojo F."/>
            <person name="Santero E."/>
            <person name="Genilloud O."/>
            <person name="Perez-Perez J."/>
            <person name="Rossello-Mora R."/>
            <person name="Ramos J.L."/>
        </authorList>
    </citation>
    <scope>NUCLEOTIDE SEQUENCE</scope>
</reference>